<evidence type="ECO:0000259" key="3">
    <source>
        <dbReference type="Pfam" id="PF02525"/>
    </source>
</evidence>
<evidence type="ECO:0000313" key="5">
    <source>
        <dbReference type="Proteomes" id="UP001162811"/>
    </source>
</evidence>
<comment type="similarity">
    <text evidence="1">Belongs to the NAD(P)H dehydrogenase (quinone) family.</text>
</comment>
<proteinExistence type="inferred from homology"/>
<dbReference type="Gene3D" id="3.40.50.360">
    <property type="match status" value="1"/>
</dbReference>
<accession>A0ABT1AHX1</accession>
<name>A0ABT1AHX1_9RALS</name>
<dbReference type="InterPro" id="IPR051545">
    <property type="entry name" value="NAD(P)H_dehydrogenase_qn"/>
</dbReference>
<dbReference type="SUPFAM" id="SSF52218">
    <property type="entry name" value="Flavoproteins"/>
    <property type="match status" value="1"/>
</dbReference>
<reference evidence="4" key="2">
    <citation type="journal article" date="2023" name="Front. Microbiol.">
        <title>Ralstonia chuxiongensis sp. nov., Ralstonia mojiangensis sp. nov., and Ralstonia soli sp. nov., isolated from tobacco fields, are three novel species in the family Burkholderiaceae.</title>
        <authorList>
            <person name="Lu C.H."/>
            <person name="Zhang Y.Y."/>
            <person name="Jiang N."/>
            <person name="Chen W."/>
            <person name="Shao X."/>
            <person name="Zhao Z.M."/>
            <person name="Lu W.L."/>
            <person name="Hu X."/>
            <person name="Xi Y.X."/>
            <person name="Zou S.Y."/>
            <person name="Wei Q.J."/>
            <person name="Lin Z.L."/>
            <person name="Gong L."/>
            <person name="Gai X.T."/>
            <person name="Zhang L.Q."/>
            <person name="Li J.Y."/>
            <person name="Jin Y."/>
            <person name="Xia Z.Y."/>
        </authorList>
    </citation>
    <scope>NUCLEOTIDE SEQUENCE</scope>
    <source>
        <strain evidence="4">21MJYT02-11</strain>
    </source>
</reference>
<comment type="caution">
    <text evidence="4">The sequence shown here is derived from an EMBL/GenBank/DDBJ whole genome shotgun (WGS) entry which is preliminary data.</text>
</comment>
<dbReference type="Pfam" id="PF02525">
    <property type="entry name" value="Flavodoxin_2"/>
    <property type="match status" value="1"/>
</dbReference>
<dbReference type="Proteomes" id="UP001162811">
    <property type="component" value="Unassembled WGS sequence"/>
</dbReference>
<dbReference type="PANTHER" id="PTHR10204:SF34">
    <property type="entry name" value="NAD(P)H DEHYDROGENASE [QUINONE] 1 ISOFORM 1"/>
    <property type="match status" value="1"/>
</dbReference>
<gene>
    <name evidence="4" type="ORF">NG900_06145</name>
</gene>
<sequence length="241" mass="27175">MAAKRVLIVHAHPEPRSFTASMKAEAEQQFRALGYEVRVSDLYAQGFNPVASAADFPDREEDYLVYAKEQRVAYANGTLPDDIRREVENVQWADLLVLNFPIFWFSVPAILKGWIDRVFLSGPFYGGMRFYDRGGLRGKKAWVTTTLGGRPHMFGEDAVHGRIDLLLSHLLRATLGYVGYEVYEPFFGYHVPYITPEQRTEVMEEFKSAIAGLDDRATLAMPSLDSFDELLYPKPAALAGA</sequence>
<protein>
    <submittedName>
        <fullName evidence="4">NAD(P)H-dependent oxidoreductase</fullName>
    </submittedName>
</protein>
<dbReference type="PANTHER" id="PTHR10204">
    <property type="entry name" value="NAD P H OXIDOREDUCTASE-RELATED"/>
    <property type="match status" value="1"/>
</dbReference>
<dbReference type="InterPro" id="IPR003680">
    <property type="entry name" value="Flavodoxin_fold"/>
</dbReference>
<evidence type="ECO:0000313" key="4">
    <source>
        <dbReference type="EMBL" id="MCO5397782.1"/>
    </source>
</evidence>
<dbReference type="EMBL" id="JAMXHT010000002">
    <property type="protein sequence ID" value="MCO5397782.1"/>
    <property type="molecule type" value="Genomic_DNA"/>
</dbReference>
<dbReference type="InterPro" id="IPR029039">
    <property type="entry name" value="Flavoprotein-like_sf"/>
</dbReference>
<reference evidence="4" key="1">
    <citation type="submission" date="2022-06" db="EMBL/GenBank/DDBJ databases">
        <authorList>
            <person name="Lu C.-H."/>
        </authorList>
    </citation>
    <scope>NUCLEOTIDE SEQUENCE</scope>
    <source>
        <strain evidence="4">21MJYT02-11</strain>
    </source>
</reference>
<evidence type="ECO:0000256" key="1">
    <source>
        <dbReference type="ARBA" id="ARBA00006252"/>
    </source>
</evidence>
<keyword evidence="2" id="KW-0560">Oxidoreductase</keyword>
<feature type="domain" description="Flavodoxin-like fold" evidence="3">
    <location>
        <begin position="4"/>
        <end position="207"/>
    </location>
</feature>
<organism evidence="4 5">
    <name type="scientific">Ralstonia soli</name>
    <dbReference type="NCBI Taxonomy" id="2953896"/>
    <lineage>
        <taxon>Bacteria</taxon>
        <taxon>Pseudomonadati</taxon>
        <taxon>Pseudomonadota</taxon>
        <taxon>Betaproteobacteria</taxon>
        <taxon>Burkholderiales</taxon>
        <taxon>Burkholderiaceae</taxon>
        <taxon>Ralstonia</taxon>
    </lineage>
</organism>
<dbReference type="RefSeq" id="WP_252677970.1">
    <property type="nucleotide sequence ID" value="NZ_JAMXHT010000002.1"/>
</dbReference>
<evidence type="ECO:0000256" key="2">
    <source>
        <dbReference type="ARBA" id="ARBA00023002"/>
    </source>
</evidence>
<keyword evidence="5" id="KW-1185">Reference proteome</keyword>